<dbReference type="GO" id="GO:0055085">
    <property type="term" value="P:transmembrane transport"/>
    <property type="evidence" value="ECO:0007669"/>
    <property type="project" value="InterPro"/>
</dbReference>
<dbReference type="InterPro" id="IPR011303">
    <property type="entry name" value="RnfD_bac"/>
</dbReference>
<protein>
    <recommendedName>
        <fullName evidence="10">Ion-translocating oxidoreductase complex subunit D</fullName>
        <ecNumber evidence="10">7.-.-.-</ecNumber>
    </recommendedName>
    <alternativeName>
        <fullName evidence="10">Rnf electron transport complex subunit D</fullName>
    </alternativeName>
</protein>
<name>A0A8J7HCP9_9FIRM</name>
<sequence>MSDLLHVSASPHSRSSITTRDIMRDVLIALLPASIFGIYNFGLRALLVILVTITASVMTEYLYCRLMKKPVYRGDYSDIVTGLLLALNLPSSIPLWIAVMGGVFAILVVKMLYGGLGQNFMNPALAARVFLLISFPVRMTTFAVEKIASPTMTDYLRNGAVTLDGVSSATPLAAIKAGETVDVLKLFIGTIGGTIGETSAVAIIVGAGYLVLRRIISLRIPLTYIISFAMFVVLFGGKGMDTNFIFGQLLGGGLMLGAFFMATDYVTSPGTPKGQIIYGILLGLLTGLFRLFGGSAEGVSYAIIFGNLLVPIIEKYTVPKAFGKERVRSGR</sequence>
<dbReference type="NCBIfam" id="TIGR01946">
    <property type="entry name" value="rnfD"/>
    <property type="match status" value="1"/>
</dbReference>
<evidence type="ECO:0000256" key="6">
    <source>
        <dbReference type="ARBA" id="ARBA00022967"/>
    </source>
</evidence>
<dbReference type="PANTHER" id="PTHR30578">
    <property type="entry name" value="ELECTRON TRANSPORT COMPLEX PROTEIN RNFD"/>
    <property type="match status" value="1"/>
</dbReference>
<keyword evidence="12" id="KW-1185">Reference proteome</keyword>
<evidence type="ECO:0000256" key="10">
    <source>
        <dbReference type="HAMAP-Rule" id="MF_00462"/>
    </source>
</evidence>
<comment type="subcellular location">
    <subcellularLocation>
        <location evidence="10">Cell membrane</location>
        <topology evidence="10">Multi-pass membrane protein</topology>
    </subcellularLocation>
</comment>
<dbReference type="EMBL" id="JAEAGR010000009">
    <property type="protein sequence ID" value="MBH1941182.1"/>
    <property type="molecule type" value="Genomic_DNA"/>
</dbReference>
<proteinExistence type="inferred from homology"/>
<keyword evidence="8 10" id="KW-1133">Transmembrane helix</keyword>
<feature type="transmembrane region" description="Helical" evidence="10">
    <location>
        <begin position="275"/>
        <end position="293"/>
    </location>
</feature>
<accession>A0A8J7HCP9</accession>
<gene>
    <name evidence="10" type="primary">rnfD</name>
    <name evidence="11" type="ORF">I5677_09790</name>
</gene>
<evidence type="ECO:0000313" key="12">
    <source>
        <dbReference type="Proteomes" id="UP000623269"/>
    </source>
</evidence>
<feature type="transmembrane region" description="Helical" evidence="10">
    <location>
        <begin position="243"/>
        <end position="263"/>
    </location>
</feature>
<feature type="modified residue" description="FMN phosphoryl threonine" evidence="10">
    <location>
        <position position="170"/>
    </location>
</feature>
<evidence type="ECO:0000313" key="11">
    <source>
        <dbReference type="EMBL" id="MBH1941182.1"/>
    </source>
</evidence>
<keyword evidence="6 10" id="KW-1278">Translocase</keyword>
<keyword evidence="10" id="KW-1003">Cell membrane</keyword>
<keyword evidence="2 10" id="KW-0597">Phosphoprotein</keyword>
<feature type="transmembrane region" description="Helical" evidence="10">
    <location>
        <begin position="186"/>
        <end position="211"/>
    </location>
</feature>
<feature type="transmembrane region" description="Helical" evidence="10">
    <location>
        <begin position="45"/>
        <end position="64"/>
    </location>
</feature>
<dbReference type="Proteomes" id="UP000623269">
    <property type="component" value="Unassembled WGS sequence"/>
</dbReference>
<reference evidence="11" key="1">
    <citation type="submission" date="2020-12" db="EMBL/GenBank/DDBJ databases">
        <title>M. sibirica DSM 26468T genome.</title>
        <authorList>
            <person name="Thieme N."/>
            <person name="Rettenmaier R."/>
            <person name="Zverlov V."/>
            <person name="Liebl W."/>
        </authorList>
    </citation>
    <scope>NUCLEOTIDE SEQUENCE</scope>
    <source>
        <strain evidence="11">DSM 26468</strain>
    </source>
</reference>
<keyword evidence="5 10" id="KW-0812">Transmembrane</keyword>
<dbReference type="GO" id="GO:0022900">
    <property type="term" value="P:electron transport chain"/>
    <property type="evidence" value="ECO:0007669"/>
    <property type="project" value="UniProtKB-UniRule"/>
</dbReference>
<evidence type="ECO:0000256" key="3">
    <source>
        <dbReference type="ARBA" id="ARBA00022630"/>
    </source>
</evidence>
<feature type="transmembrane region" description="Helical" evidence="10">
    <location>
        <begin position="125"/>
        <end position="144"/>
    </location>
</feature>
<keyword evidence="4 10" id="KW-0288">FMN</keyword>
<keyword evidence="7 10" id="KW-0249">Electron transport</keyword>
<organism evidence="11 12">
    <name type="scientific">Mobilitalea sibirica</name>
    <dbReference type="NCBI Taxonomy" id="1462919"/>
    <lineage>
        <taxon>Bacteria</taxon>
        <taxon>Bacillati</taxon>
        <taxon>Bacillota</taxon>
        <taxon>Clostridia</taxon>
        <taxon>Lachnospirales</taxon>
        <taxon>Lachnospiraceae</taxon>
        <taxon>Mobilitalea</taxon>
    </lineage>
</organism>
<dbReference type="PANTHER" id="PTHR30578:SF0">
    <property type="entry name" value="ION-TRANSLOCATING OXIDOREDUCTASE COMPLEX SUBUNIT D"/>
    <property type="match status" value="1"/>
</dbReference>
<comment type="caution">
    <text evidence="11">The sequence shown here is derived from an EMBL/GenBank/DDBJ whole genome shotgun (WGS) entry which is preliminary data.</text>
</comment>
<dbReference type="GO" id="GO:0005886">
    <property type="term" value="C:plasma membrane"/>
    <property type="evidence" value="ECO:0007669"/>
    <property type="project" value="UniProtKB-SubCell"/>
</dbReference>
<evidence type="ECO:0000256" key="9">
    <source>
        <dbReference type="ARBA" id="ARBA00023136"/>
    </source>
</evidence>
<evidence type="ECO:0000256" key="4">
    <source>
        <dbReference type="ARBA" id="ARBA00022643"/>
    </source>
</evidence>
<dbReference type="RefSeq" id="WP_197661404.1">
    <property type="nucleotide sequence ID" value="NZ_JAEAGR010000009.1"/>
</dbReference>
<dbReference type="HAMAP" id="MF_00462">
    <property type="entry name" value="RsxD_RnfD"/>
    <property type="match status" value="1"/>
</dbReference>
<evidence type="ECO:0000256" key="8">
    <source>
        <dbReference type="ARBA" id="ARBA00022989"/>
    </source>
</evidence>
<feature type="transmembrane region" description="Helical" evidence="10">
    <location>
        <begin position="95"/>
        <end position="113"/>
    </location>
</feature>
<comment type="subunit">
    <text evidence="10">The complex is composed of six subunits: RnfA, RnfB, RnfC, RnfD, RnfE and RnfG.</text>
</comment>
<keyword evidence="9 10" id="KW-0472">Membrane</keyword>
<keyword evidence="1 10" id="KW-0813">Transport</keyword>
<keyword evidence="3 10" id="KW-0285">Flavoprotein</keyword>
<evidence type="ECO:0000256" key="1">
    <source>
        <dbReference type="ARBA" id="ARBA00022448"/>
    </source>
</evidence>
<evidence type="ECO:0000256" key="5">
    <source>
        <dbReference type="ARBA" id="ARBA00022692"/>
    </source>
</evidence>
<comment type="cofactor">
    <cofactor evidence="10">
        <name>FMN</name>
        <dbReference type="ChEBI" id="CHEBI:58210"/>
    </cofactor>
</comment>
<evidence type="ECO:0000256" key="2">
    <source>
        <dbReference type="ARBA" id="ARBA00022553"/>
    </source>
</evidence>
<evidence type="ECO:0000256" key="7">
    <source>
        <dbReference type="ARBA" id="ARBA00022982"/>
    </source>
</evidence>
<dbReference type="Pfam" id="PF03116">
    <property type="entry name" value="NQR2_RnfD_RnfE"/>
    <property type="match status" value="1"/>
</dbReference>
<dbReference type="AlphaFoldDB" id="A0A8J7HCP9"/>
<comment type="function">
    <text evidence="10">Part of a membrane-bound complex that couples electron transfer with translocation of ions across the membrane.</text>
</comment>
<feature type="transmembrane region" description="Helical" evidence="10">
    <location>
        <begin position="218"/>
        <end position="237"/>
    </location>
</feature>
<dbReference type="InterPro" id="IPR004338">
    <property type="entry name" value="NqrB/RnfD"/>
</dbReference>
<dbReference type="EC" id="7.-.-.-" evidence="10"/>
<comment type="similarity">
    <text evidence="10">Belongs to the NqrB/RnfD family.</text>
</comment>